<keyword evidence="1" id="KW-0378">Hydrolase</keyword>
<dbReference type="GO" id="GO:0005524">
    <property type="term" value="F:ATP binding"/>
    <property type="evidence" value="ECO:0007669"/>
    <property type="project" value="UniProtKB-KW"/>
</dbReference>
<feature type="domain" description="DNA helicase Pif1-like DEAD-box helicase" evidence="3">
    <location>
        <begin position="609"/>
        <end position="755"/>
    </location>
</feature>
<feature type="domain" description="Helitron helicase-like" evidence="4">
    <location>
        <begin position="350"/>
        <end position="512"/>
    </location>
</feature>
<dbReference type="Pfam" id="PF14214">
    <property type="entry name" value="Helitron_like_N"/>
    <property type="match status" value="1"/>
</dbReference>
<protein>
    <recommendedName>
        <fullName evidence="1">ATP-dependent DNA helicase</fullName>
        <ecNumber evidence="1">5.6.2.3</ecNumber>
    </recommendedName>
</protein>
<dbReference type="Pfam" id="PF05970">
    <property type="entry name" value="PIF1"/>
    <property type="match status" value="1"/>
</dbReference>
<feature type="domain" description="DNA helicase Pif1-like 2B" evidence="5">
    <location>
        <begin position="781"/>
        <end position="827"/>
    </location>
</feature>
<evidence type="ECO:0000256" key="2">
    <source>
        <dbReference type="SAM" id="MobiDB-lite"/>
    </source>
</evidence>
<keyword evidence="7" id="KW-1185">Reference proteome</keyword>
<dbReference type="Gene3D" id="3.40.50.300">
    <property type="entry name" value="P-loop containing nucleotide triphosphate hydrolases"/>
    <property type="match status" value="1"/>
</dbReference>
<dbReference type="CDD" id="cd18809">
    <property type="entry name" value="SF1_C_RecD"/>
    <property type="match status" value="1"/>
</dbReference>
<dbReference type="InterPro" id="IPR025476">
    <property type="entry name" value="Helitron_helicase-like"/>
</dbReference>
<name>A0A0D3D5B5_BRAOL</name>
<comment type="catalytic activity">
    <reaction evidence="1">
        <text>ATP + H2O = ADP + phosphate + H(+)</text>
        <dbReference type="Rhea" id="RHEA:13065"/>
        <dbReference type="ChEBI" id="CHEBI:15377"/>
        <dbReference type="ChEBI" id="CHEBI:15378"/>
        <dbReference type="ChEBI" id="CHEBI:30616"/>
        <dbReference type="ChEBI" id="CHEBI:43474"/>
        <dbReference type="ChEBI" id="CHEBI:456216"/>
        <dbReference type="EC" id="5.6.2.3"/>
    </reaction>
</comment>
<keyword evidence="1" id="KW-0227">DNA damage</keyword>
<sequence>MKMLLINNIRYFTRCGFVKQPNFQNTRTEKLSHSISMCGFCKPPNFQNSRTNELSLILIRMIVEEIDDSLEFDCSSQESTDSESEEHEFHACVEPERDPQDKEFNIQSGLAKQSNRPPINRKTKLVQNEDDYTDEGDPTWSCFYCGAIMWYGERINRRRNSLKPTFNLCCMQDGTDAKFGQMYICDTENEAENRANCLSQGKARFQGKKKDKLRTDIIEILMKMLNEVNPYVKNFRSAKERFDTNPADAFHMRIISDSLKDGRTYNTPTASEVAALIPGDFNLDMNKRDIVLQKHSGKLMRINEIHVSYLALQCPLLFAYEEDGFRLGIQKGVIEVTKRHKKTTISMRQFYAFRLQEQKNESHSLLHARRLFQQFLVDAYTTIESNRLRYLKFNQSTLRSDSYDSIKESERAGKTDMHDQGSEFLLPATFTGGPRYMKNNYLDAMTICKHFGFPDLFITFTCNSKWPELTRFLKKRRLKAEDRSEIVCRIFKMKLEALMDDLTKSTSLGTLLHPLWENTWELLSEDIEYNRRNFFNRPELLLDDEEKRKFALQETEKHLRRNGTSLERFTSMPQPPETYSDDSNILILDERSYSRDALLETLDRDVQKMTDEQKKIYDEILDAVNEGRGGMFFVYGFGGTGKTFLWKLISAAIRCKGDIVLNVASSGIASLLLQGGRTAHSRFGIPLNPDEFSSCTMTHGSDQANLVKEASLIIWDEAPMMSKYCFEALDRSMSDIIGKHKTKPFGGKVVVFGGEEKIYISADSIDPSDKGSVNDEGLGPDFLNTIKVSGLPNHSLRLKVGCPVMVLRNIHSTEELMNGTRLQITQLMDHMVEARKITGEKVGKIVYIPRLLITPSDTMLPFKIRRRQLPLAVAFAITINKSQGQSLAEVGLFLPRPVFSHGQLYVAISRVTSKNGLKILIVGKDGKPTNKTMNVVFKEVFNNLEEKE</sequence>
<dbReference type="InterPro" id="IPR027417">
    <property type="entry name" value="P-loop_NTPase"/>
</dbReference>
<evidence type="ECO:0000259" key="4">
    <source>
        <dbReference type="Pfam" id="PF14214"/>
    </source>
</evidence>
<evidence type="ECO:0000256" key="1">
    <source>
        <dbReference type="RuleBase" id="RU363044"/>
    </source>
</evidence>
<dbReference type="EC" id="5.6.2.3" evidence="1"/>
<dbReference type="PANTHER" id="PTHR10492:SF101">
    <property type="entry name" value="ATP-DEPENDENT DNA HELICASE"/>
    <property type="match status" value="1"/>
</dbReference>
<dbReference type="SUPFAM" id="SSF52540">
    <property type="entry name" value="P-loop containing nucleoside triphosphate hydrolases"/>
    <property type="match status" value="2"/>
</dbReference>
<dbReference type="Pfam" id="PF21530">
    <property type="entry name" value="Pif1_2B_dom"/>
    <property type="match status" value="1"/>
</dbReference>
<dbReference type="OMA" id="WENTWEL"/>
<evidence type="ECO:0000259" key="3">
    <source>
        <dbReference type="Pfam" id="PF05970"/>
    </source>
</evidence>
<evidence type="ECO:0000313" key="6">
    <source>
        <dbReference type="EnsemblPlants" id="Bo7g038970.1"/>
    </source>
</evidence>
<reference evidence="6" key="2">
    <citation type="submission" date="2015-03" db="UniProtKB">
        <authorList>
            <consortium name="EnsemblPlants"/>
        </authorList>
    </citation>
    <scope>IDENTIFICATION</scope>
</reference>
<proteinExistence type="inferred from homology"/>
<dbReference type="InterPro" id="IPR049163">
    <property type="entry name" value="Pif1-like_2B_dom"/>
</dbReference>
<keyword evidence="1" id="KW-0234">DNA repair</keyword>
<organism evidence="6 7">
    <name type="scientific">Brassica oleracea var. oleracea</name>
    <dbReference type="NCBI Taxonomy" id="109376"/>
    <lineage>
        <taxon>Eukaryota</taxon>
        <taxon>Viridiplantae</taxon>
        <taxon>Streptophyta</taxon>
        <taxon>Embryophyta</taxon>
        <taxon>Tracheophyta</taxon>
        <taxon>Spermatophyta</taxon>
        <taxon>Magnoliopsida</taxon>
        <taxon>eudicotyledons</taxon>
        <taxon>Gunneridae</taxon>
        <taxon>Pentapetalae</taxon>
        <taxon>rosids</taxon>
        <taxon>malvids</taxon>
        <taxon>Brassicales</taxon>
        <taxon>Brassicaceae</taxon>
        <taxon>Brassiceae</taxon>
        <taxon>Brassica</taxon>
    </lineage>
</organism>
<evidence type="ECO:0000313" key="7">
    <source>
        <dbReference type="Proteomes" id="UP000032141"/>
    </source>
</evidence>
<dbReference type="PANTHER" id="PTHR10492">
    <property type="match status" value="1"/>
</dbReference>
<keyword evidence="1" id="KW-0547">Nucleotide-binding</keyword>
<comment type="similarity">
    <text evidence="1">Belongs to the helicase family.</text>
</comment>
<dbReference type="eggNOG" id="KOG0987">
    <property type="taxonomic scope" value="Eukaryota"/>
</dbReference>
<dbReference type="HOGENOM" id="CLU_001324_12_1_1"/>
<evidence type="ECO:0000259" key="5">
    <source>
        <dbReference type="Pfam" id="PF21530"/>
    </source>
</evidence>
<dbReference type="AlphaFoldDB" id="A0A0D3D5B5"/>
<keyword evidence="1" id="KW-0233">DNA recombination</keyword>
<dbReference type="GO" id="GO:0016887">
    <property type="term" value="F:ATP hydrolysis activity"/>
    <property type="evidence" value="ECO:0007669"/>
    <property type="project" value="RHEA"/>
</dbReference>
<keyword evidence="1" id="KW-0347">Helicase</keyword>
<dbReference type="Proteomes" id="UP000032141">
    <property type="component" value="Chromosome C7"/>
</dbReference>
<dbReference type="GO" id="GO:0006310">
    <property type="term" value="P:DNA recombination"/>
    <property type="evidence" value="ECO:0007669"/>
    <property type="project" value="UniProtKB-KW"/>
</dbReference>
<comment type="cofactor">
    <cofactor evidence="1">
        <name>Mg(2+)</name>
        <dbReference type="ChEBI" id="CHEBI:18420"/>
    </cofactor>
</comment>
<dbReference type="GO" id="GO:0043139">
    <property type="term" value="F:5'-3' DNA helicase activity"/>
    <property type="evidence" value="ECO:0007669"/>
    <property type="project" value="UniProtKB-EC"/>
</dbReference>
<dbReference type="InterPro" id="IPR010285">
    <property type="entry name" value="DNA_helicase_pif1-like_DEAD"/>
</dbReference>
<keyword evidence="1" id="KW-0067">ATP-binding</keyword>
<reference evidence="6 7" key="1">
    <citation type="journal article" date="2014" name="Genome Biol.">
        <title>Transcriptome and methylome profiling reveals relics of genome dominance in the mesopolyploid Brassica oleracea.</title>
        <authorList>
            <person name="Parkin I.A."/>
            <person name="Koh C."/>
            <person name="Tang H."/>
            <person name="Robinson S.J."/>
            <person name="Kagale S."/>
            <person name="Clarke W.E."/>
            <person name="Town C.D."/>
            <person name="Nixon J."/>
            <person name="Krishnakumar V."/>
            <person name="Bidwell S.L."/>
            <person name="Denoeud F."/>
            <person name="Belcram H."/>
            <person name="Links M.G."/>
            <person name="Just J."/>
            <person name="Clarke C."/>
            <person name="Bender T."/>
            <person name="Huebert T."/>
            <person name="Mason A.S."/>
            <person name="Pires J.C."/>
            <person name="Barker G."/>
            <person name="Moore J."/>
            <person name="Walley P.G."/>
            <person name="Manoli S."/>
            <person name="Batley J."/>
            <person name="Edwards D."/>
            <person name="Nelson M.N."/>
            <person name="Wang X."/>
            <person name="Paterson A.H."/>
            <person name="King G."/>
            <person name="Bancroft I."/>
            <person name="Chalhoub B."/>
            <person name="Sharpe A.G."/>
        </authorList>
    </citation>
    <scope>NUCLEOTIDE SEQUENCE</scope>
    <source>
        <strain evidence="6 7">cv. TO1000</strain>
    </source>
</reference>
<dbReference type="EnsemblPlants" id="Bo7g038970.1">
    <property type="protein sequence ID" value="Bo7g038970.1"/>
    <property type="gene ID" value="Bo7g038970"/>
</dbReference>
<accession>A0A0D3D5B5</accession>
<dbReference type="GO" id="GO:0006281">
    <property type="term" value="P:DNA repair"/>
    <property type="evidence" value="ECO:0007669"/>
    <property type="project" value="UniProtKB-KW"/>
</dbReference>
<feature type="region of interest" description="Disordered" evidence="2">
    <location>
        <begin position="75"/>
        <end position="94"/>
    </location>
</feature>
<dbReference type="Gramene" id="Bo7g038970.1">
    <property type="protein sequence ID" value="Bo7g038970.1"/>
    <property type="gene ID" value="Bo7g038970"/>
</dbReference>
<dbReference type="GO" id="GO:0000723">
    <property type="term" value="P:telomere maintenance"/>
    <property type="evidence" value="ECO:0007669"/>
    <property type="project" value="InterPro"/>
</dbReference>